<protein>
    <submittedName>
        <fullName evidence="2">XRE family transcriptional regulator</fullName>
    </submittedName>
</protein>
<dbReference type="RefSeq" id="WP_132167196.1">
    <property type="nucleotide sequence ID" value="NZ_SMKX01000025.1"/>
</dbReference>
<dbReference type="Proteomes" id="UP000295124">
    <property type="component" value="Unassembled WGS sequence"/>
</dbReference>
<keyword evidence="3" id="KW-1185">Reference proteome</keyword>
<name>A0A4R4ZQB7_9ACTN</name>
<dbReference type="InterPro" id="IPR041413">
    <property type="entry name" value="MLTR_LBD"/>
</dbReference>
<organism evidence="2 3">
    <name type="scientific">Kribbella antibiotica</name>
    <dbReference type="NCBI Taxonomy" id="190195"/>
    <lineage>
        <taxon>Bacteria</taxon>
        <taxon>Bacillati</taxon>
        <taxon>Actinomycetota</taxon>
        <taxon>Actinomycetes</taxon>
        <taxon>Propionibacteriales</taxon>
        <taxon>Kribbellaceae</taxon>
        <taxon>Kribbella</taxon>
    </lineage>
</organism>
<evidence type="ECO:0000259" key="1">
    <source>
        <dbReference type="PROSITE" id="PS50943"/>
    </source>
</evidence>
<proteinExistence type="predicted"/>
<accession>A0A4R4ZQB7</accession>
<dbReference type="EMBL" id="SMKX01000025">
    <property type="protein sequence ID" value="TDD60366.1"/>
    <property type="molecule type" value="Genomic_DNA"/>
</dbReference>
<dbReference type="Gene3D" id="3.30.450.180">
    <property type="match status" value="1"/>
</dbReference>
<dbReference type="PANTHER" id="PTHR35010:SF2">
    <property type="entry name" value="BLL4672 PROTEIN"/>
    <property type="match status" value="1"/>
</dbReference>
<dbReference type="InterPro" id="IPR010982">
    <property type="entry name" value="Lambda_DNA-bd_dom_sf"/>
</dbReference>
<evidence type="ECO:0000313" key="2">
    <source>
        <dbReference type="EMBL" id="TDD60366.1"/>
    </source>
</evidence>
<dbReference type="AlphaFoldDB" id="A0A4R4ZQB7"/>
<dbReference type="SMART" id="SM00530">
    <property type="entry name" value="HTH_XRE"/>
    <property type="match status" value="1"/>
</dbReference>
<dbReference type="Pfam" id="PF17765">
    <property type="entry name" value="MLTR_LBD"/>
    <property type="match status" value="1"/>
</dbReference>
<dbReference type="InterPro" id="IPR001387">
    <property type="entry name" value="Cro/C1-type_HTH"/>
</dbReference>
<feature type="domain" description="HTH cro/C1-type" evidence="1">
    <location>
        <begin position="41"/>
        <end position="88"/>
    </location>
</feature>
<dbReference type="CDD" id="cd00093">
    <property type="entry name" value="HTH_XRE"/>
    <property type="match status" value="1"/>
</dbReference>
<dbReference type="PANTHER" id="PTHR35010">
    <property type="entry name" value="BLL4672 PROTEIN-RELATED"/>
    <property type="match status" value="1"/>
</dbReference>
<dbReference type="OrthoDB" id="3212310at2"/>
<comment type="caution">
    <text evidence="2">The sequence shown here is derived from an EMBL/GenBank/DDBJ whole genome shotgun (WGS) entry which is preliminary data.</text>
</comment>
<dbReference type="SUPFAM" id="SSF47413">
    <property type="entry name" value="lambda repressor-like DNA-binding domains"/>
    <property type="match status" value="1"/>
</dbReference>
<evidence type="ECO:0000313" key="3">
    <source>
        <dbReference type="Proteomes" id="UP000295124"/>
    </source>
</evidence>
<dbReference type="PROSITE" id="PS50943">
    <property type="entry name" value="HTH_CROC1"/>
    <property type="match status" value="1"/>
</dbReference>
<gene>
    <name evidence="2" type="ORF">E1263_11335</name>
</gene>
<reference evidence="2 3" key="1">
    <citation type="submission" date="2019-03" db="EMBL/GenBank/DDBJ databases">
        <title>Draft genome sequences of novel Actinobacteria.</title>
        <authorList>
            <person name="Sahin N."/>
            <person name="Ay H."/>
            <person name="Saygin H."/>
        </authorList>
    </citation>
    <scope>NUCLEOTIDE SEQUENCE [LARGE SCALE GENOMIC DNA]</scope>
    <source>
        <strain evidence="2 3">JCM 13523</strain>
    </source>
</reference>
<dbReference type="Pfam" id="PF13560">
    <property type="entry name" value="HTH_31"/>
    <property type="match status" value="1"/>
</dbReference>
<dbReference type="Gene3D" id="1.10.260.40">
    <property type="entry name" value="lambda repressor-like DNA-binding domains"/>
    <property type="match status" value="1"/>
</dbReference>
<sequence>MAAKNDSSSNDLREFLTTRRARITPEQAGLSIFGANRRVSGLRREEVALLAGISVEYYIRLERGSAGGVSDGVLDGLVHALQLDEAERDHLYRLARSAAKPAGRAPRRTPAKKRVRPVVQRILDQMAMPAYLRNGLFDVLAANDLGRALYSPLYEHAAIHTPGRPPNSARFCFLDPTATDFFVDYDKSANDCVAFLRATAGHDPYDKDLSDLVGELSTRSDDFRRRWAAHDVGYHRTGRKRLHHPLVGDLELDFEAFELAGDPGQRINVYTAPPESASEEALNLLASWTTRDPATTVAHLDTKD</sequence>
<dbReference type="GO" id="GO:0003677">
    <property type="term" value="F:DNA binding"/>
    <property type="evidence" value="ECO:0007669"/>
    <property type="project" value="InterPro"/>
</dbReference>